<dbReference type="PANTHER" id="PTHR43465">
    <property type="entry name" value="DUF1680 DOMAIN PROTEIN (AFU_ORTHOLOGUE AFUA_1G08910)"/>
    <property type="match status" value="1"/>
</dbReference>
<dbReference type="PROSITE" id="PS51257">
    <property type="entry name" value="PROKAR_LIPOPROTEIN"/>
    <property type="match status" value="1"/>
</dbReference>
<feature type="domain" description="Non-reducing end beta-L-arabinofuranosidase-like GH127 C-terminal" evidence="4">
    <location>
        <begin position="540"/>
        <end position="647"/>
    </location>
</feature>
<name>A0A1M4YJA5_9BACT</name>
<keyword evidence="6" id="KW-1185">Reference proteome</keyword>
<dbReference type="AlphaFoldDB" id="A0A1M4YJA5"/>
<feature type="signal peptide" evidence="1">
    <location>
        <begin position="1"/>
        <end position="21"/>
    </location>
</feature>
<evidence type="ECO:0000259" key="2">
    <source>
        <dbReference type="Pfam" id="PF07944"/>
    </source>
</evidence>
<dbReference type="EMBL" id="FQUM01000003">
    <property type="protein sequence ID" value="SHF05733.1"/>
    <property type="molecule type" value="Genomic_DNA"/>
</dbReference>
<evidence type="ECO:0000313" key="5">
    <source>
        <dbReference type="EMBL" id="SHF05733.1"/>
    </source>
</evidence>
<feature type="chain" id="PRO_5013064533" description="DUF1680 family protein" evidence="1">
    <location>
        <begin position="22"/>
        <end position="649"/>
    </location>
</feature>
<feature type="domain" description="Non-reducing end beta-L-arabinofuranosidase-like GH127 catalytic" evidence="2">
    <location>
        <begin position="36"/>
        <end position="416"/>
    </location>
</feature>
<evidence type="ECO:0008006" key="7">
    <source>
        <dbReference type="Google" id="ProtNLM"/>
    </source>
</evidence>
<reference evidence="5 6" key="1">
    <citation type="submission" date="2016-11" db="EMBL/GenBank/DDBJ databases">
        <authorList>
            <person name="Jaros S."/>
            <person name="Januszkiewicz K."/>
            <person name="Wedrychowicz H."/>
        </authorList>
    </citation>
    <scope>NUCLEOTIDE SEQUENCE [LARGE SCALE GENOMIC DNA]</scope>
    <source>
        <strain evidence="5 6">DSM 26910</strain>
    </source>
</reference>
<dbReference type="InterPro" id="IPR008928">
    <property type="entry name" value="6-hairpin_glycosidase_sf"/>
</dbReference>
<dbReference type="GO" id="GO:0005975">
    <property type="term" value="P:carbohydrate metabolic process"/>
    <property type="evidence" value="ECO:0007669"/>
    <property type="project" value="InterPro"/>
</dbReference>
<dbReference type="Pfam" id="PF20736">
    <property type="entry name" value="Glyco_hydro127M"/>
    <property type="match status" value="1"/>
</dbReference>
<accession>A0A1M4YJA5</accession>
<dbReference type="OrthoDB" id="9757939at2"/>
<dbReference type="InterPro" id="IPR049174">
    <property type="entry name" value="Beta-AFase-like"/>
</dbReference>
<protein>
    <recommendedName>
        <fullName evidence="7">DUF1680 family protein</fullName>
    </recommendedName>
</protein>
<evidence type="ECO:0000259" key="3">
    <source>
        <dbReference type="Pfam" id="PF20736"/>
    </source>
</evidence>
<dbReference type="Pfam" id="PF07944">
    <property type="entry name" value="Beta-AFase-like_GH127_cat"/>
    <property type="match status" value="1"/>
</dbReference>
<keyword evidence="1" id="KW-0732">Signal</keyword>
<organism evidence="5 6">
    <name type="scientific">Mariniphaga anaerophila</name>
    <dbReference type="NCBI Taxonomy" id="1484053"/>
    <lineage>
        <taxon>Bacteria</taxon>
        <taxon>Pseudomonadati</taxon>
        <taxon>Bacteroidota</taxon>
        <taxon>Bacteroidia</taxon>
        <taxon>Marinilabiliales</taxon>
        <taxon>Prolixibacteraceae</taxon>
        <taxon>Mariniphaga</taxon>
    </lineage>
</organism>
<evidence type="ECO:0000256" key="1">
    <source>
        <dbReference type="SAM" id="SignalP"/>
    </source>
</evidence>
<dbReference type="Proteomes" id="UP000184164">
    <property type="component" value="Unassembled WGS sequence"/>
</dbReference>
<gene>
    <name evidence="5" type="ORF">SAMN05444274_103370</name>
</gene>
<proteinExistence type="predicted"/>
<dbReference type="PANTHER" id="PTHR43465:SF2">
    <property type="entry name" value="DUF1680 DOMAIN PROTEIN (AFU_ORTHOLOGUE AFUA_1G08910)"/>
    <property type="match status" value="1"/>
</dbReference>
<feature type="domain" description="Non-reducing end beta-L-arabinofuranosidase-like GH127 middle" evidence="3">
    <location>
        <begin position="427"/>
        <end position="537"/>
    </location>
</feature>
<sequence length="649" mass="72682">MRQTILSFAIVLMLFSCSEKSSTNDYPISPVPFTRVELDDDFWTKRIKTNHDVTIPIAIQKSEQTGRIDNFAIAGGLKEGTFCSPFPFDDSDVFKIIEGAAYSLQMFPDTEMESTVDSLINLIGKAQEEDGYLFTNRTIMGDSGHAWIGTKRWEKVDDLSHELYNLGHFYEAAVAYFQATGKQKILDIAVKSANLVDREFGYGKIENYPGHQEIEIGLVKLYRITGDKKYLDLAKFFLDIRGRGIGEKKSYNQSHVPVVDQTEAVGHSVRAAYMWTGMADVAALTGDQSYINAITKIWEDVVCRKLYITGGIGAQGGHEGFGSPYELPNKKAYCETCAAIANVFWNHRMFLMTGDAKYIDVLERSLYNNVLSGVSLSGDHFFYPNPLRSDGEHQRSEWFGCACCPSNISRFIPSMPNYIYAQKGNDLYVNLFVSGSTAFETSRGSVTLTQESNMPWNGHILFTLNPEKRTKANLLIRIPGWASEHPVPGDLYEYSDNYSISPVFKINGKEVSPEKRSGYAVLSKKWGPGDKVDVTFPFKVRKILANEKVEADRGKMALQLGPLVYCTEWADYQDANIFNLILPENAEFSYGFQPGKLGGINVVSGDASILKIGEGPDKGELFPQQFTAIPYYAWAHRGPGKMMVWIPVR</sequence>
<evidence type="ECO:0000259" key="4">
    <source>
        <dbReference type="Pfam" id="PF20737"/>
    </source>
</evidence>
<dbReference type="SUPFAM" id="SSF48208">
    <property type="entry name" value="Six-hairpin glycosidases"/>
    <property type="match status" value="1"/>
</dbReference>
<dbReference type="RefSeq" id="WP_073000478.1">
    <property type="nucleotide sequence ID" value="NZ_FQUM01000003.1"/>
</dbReference>
<dbReference type="Pfam" id="PF20737">
    <property type="entry name" value="Glyco_hydro127C"/>
    <property type="match status" value="1"/>
</dbReference>
<dbReference type="InterPro" id="IPR012878">
    <property type="entry name" value="Beta-AFase-like_GH127_cat"/>
</dbReference>
<evidence type="ECO:0000313" key="6">
    <source>
        <dbReference type="Proteomes" id="UP000184164"/>
    </source>
</evidence>
<dbReference type="InterPro" id="IPR049049">
    <property type="entry name" value="Beta-AFase-like_GH127_C"/>
</dbReference>
<dbReference type="InterPro" id="IPR049046">
    <property type="entry name" value="Beta-AFase-like_GH127_middle"/>
</dbReference>
<dbReference type="STRING" id="1484053.SAMN05444274_103370"/>